<dbReference type="SUPFAM" id="SSF68906">
    <property type="entry name" value="SAP domain"/>
    <property type="match status" value="1"/>
</dbReference>
<protein>
    <recommendedName>
        <fullName evidence="4">SAP domain-containing protein</fullName>
    </recommendedName>
</protein>
<evidence type="ECO:0000256" key="3">
    <source>
        <dbReference type="SAM" id="MobiDB-lite"/>
    </source>
</evidence>
<dbReference type="GO" id="GO:0016973">
    <property type="term" value="P:poly(A)+ mRNA export from nucleus"/>
    <property type="evidence" value="ECO:0007669"/>
    <property type="project" value="TreeGrafter"/>
</dbReference>
<dbReference type="PANTHER" id="PTHR46551">
    <property type="entry name" value="SAP DOMAIN-CONTAINING RIBONUCLEOPROTEIN"/>
    <property type="match status" value="1"/>
</dbReference>
<gene>
    <name evidence="5" type="ORF">GBAR_LOCUS24566</name>
</gene>
<evidence type="ECO:0000259" key="4">
    <source>
        <dbReference type="PROSITE" id="PS50800"/>
    </source>
</evidence>
<dbReference type="SMART" id="SM00513">
    <property type="entry name" value="SAP"/>
    <property type="match status" value="1"/>
</dbReference>
<dbReference type="InterPro" id="IPR003034">
    <property type="entry name" value="SAP_dom"/>
</dbReference>
<name>A0AA35XAH2_GEOBA</name>
<dbReference type="Pfam" id="PF02037">
    <property type="entry name" value="SAP"/>
    <property type="match status" value="1"/>
</dbReference>
<evidence type="ECO:0000256" key="2">
    <source>
        <dbReference type="ARBA" id="ARBA00046328"/>
    </source>
</evidence>
<dbReference type="Proteomes" id="UP001174909">
    <property type="component" value="Unassembled WGS sequence"/>
</dbReference>
<dbReference type="AlphaFoldDB" id="A0AA35XAH2"/>
<feature type="compositionally biased region" description="Acidic residues" evidence="3">
    <location>
        <begin position="87"/>
        <end position="101"/>
    </location>
</feature>
<dbReference type="GO" id="GO:0005634">
    <property type="term" value="C:nucleus"/>
    <property type="evidence" value="ECO:0007669"/>
    <property type="project" value="TreeGrafter"/>
</dbReference>
<comment type="caution">
    <text evidence="5">The sequence shown here is derived from an EMBL/GenBank/DDBJ whole genome shotgun (WGS) entry which is preliminary data.</text>
</comment>
<evidence type="ECO:0000313" key="5">
    <source>
        <dbReference type="EMBL" id="CAI8044260.1"/>
    </source>
</evidence>
<feature type="non-terminal residue" evidence="5">
    <location>
        <position position="150"/>
    </location>
</feature>
<evidence type="ECO:0000256" key="1">
    <source>
        <dbReference type="ARBA" id="ARBA00022553"/>
    </source>
</evidence>
<dbReference type="InterPro" id="IPR036361">
    <property type="entry name" value="SAP_dom_sf"/>
</dbReference>
<feature type="domain" description="SAP" evidence="4">
    <location>
        <begin position="27"/>
        <end position="61"/>
    </location>
</feature>
<feature type="region of interest" description="Disordered" evidence="3">
    <location>
        <begin position="56"/>
        <end position="104"/>
    </location>
</feature>
<feature type="region of interest" description="Disordered" evidence="3">
    <location>
        <begin position="1"/>
        <end position="27"/>
    </location>
</feature>
<dbReference type="InterPro" id="IPR052240">
    <property type="entry name" value="SAP_domain_ribonucleoprotein"/>
</dbReference>
<proteinExistence type="inferred from homology"/>
<sequence length="150" mass="16334">MPPRKRKQAARQETEPDPPAAASALDPAKMTVAALREELDTRGLDTRGKKAELVARLQAELAGSGSTQGPSPTKKSRKSKAKPKEEPVEEPMEETKEDDETDFSKAKKALQMADAGAGSKKKSIRAANVDSHVPASSTYTVLFSRNFQWR</sequence>
<accession>A0AA35XAH2</accession>
<dbReference type="Gene3D" id="1.10.720.30">
    <property type="entry name" value="SAP domain"/>
    <property type="match status" value="1"/>
</dbReference>
<dbReference type="PANTHER" id="PTHR46551:SF1">
    <property type="entry name" value="SAP DOMAIN-CONTAINING RIBONUCLEOPROTEIN"/>
    <property type="match status" value="1"/>
</dbReference>
<keyword evidence="1" id="KW-0597">Phosphoprotein</keyword>
<organism evidence="5 6">
    <name type="scientific">Geodia barretti</name>
    <name type="common">Barrett's horny sponge</name>
    <dbReference type="NCBI Taxonomy" id="519541"/>
    <lineage>
        <taxon>Eukaryota</taxon>
        <taxon>Metazoa</taxon>
        <taxon>Porifera</taxon>
        <taxon>Demospongiae</taxon>
        <taxon>Heteroscleromorpha</taxon>
        <taxon>Tetractinellida</taxon>
        <taxon>Astrophorina</taxon>
        <taxon>Geodiidae</taxon>
        <taxon>Geodia</taxon>
    </lineage>
</organism>
<comment type="similarity">
    <text evidence="2">Belongs to the SAP domain-containing ribonucleoprotein family.</text>
</comment>
<reference evidence="5" key="1">
    <citation type="submission" date="2023-03" db="EMBL/GenBank/DDBJ databases">
        <authorList>
            <person name="Steffen K."/>
            <person name="Cardenas P."/>
        </authorList>
    </citation>
    <scope>NUCLEOTIDE SEQUENCE</scope>
</reference>
<keyword evidence="6" id="KW-1185">Reference proteome</keyword>
<dbReference type="PROSITE" id="PS50800">
    <property type="entry name" value="SAP"/>
    <property type="match status" value="1"/>
</dbReference>
<dbReference type="EMBL" id="CASHTH010003384">
    <property type="protein sequence ID" value="CAI8044260.1"/>
    <property type="molecule type" value="Genomic_DNA"/>
</dbReference>
<evidence type="ECO:0000313" key="6">
    <source>
        <dbReference type="Proteomes" id="UP001174909"/>
    </source>
</evidence>